<evidence type="ECO:0000256" key="1">
    <source>
        <dbReference type="SAM" id="Phobius"/>
    </source>
</evidence>
<dbReference type="PANTHER" id="PTHR21015:SF22">
    <property type="entry name" value="GLYCOSYLTRANSFERASE"/>
    <property type="match status" value="1"/>
</dbReference>
<reference evidence="4" key="1">
    <citation type="submission" date="2017-03" db="EMBL/GenBank/DDBJ databases">
        <authorList>
            <person name="Monnet C."/>
        </authorList>
    </citation>
    <scope>NUCLEOTIDE SEQUENCE [LARGE SCALE GENOMIC DNA]</scope>
    <source>
        <strain evidence="4">ATCC 49514</strain>
    </source>
</reference>
<keyword evidence="1" id="KW-0472">Membrane</keyword>
<keyword evidence="1" id="KW-1133">Transmembrane helix</keyword>
<accession>A0A2H1KHB9</accession>
<keyword evidence="1" id="KW-0812">Transmembrane</keyword>
<evidence type="ECO:0000313" key="3">
    <source>
        <dbReference type="EMBL" id="SMX98958.1"/>
    </source>
</evidence>
<dbReference type="AlphaFoldDB" id="A0A2H1KHB9"/>
<keyword evidence="4" id="KW-1185">Reference proteome</keyword>
<name>A0A2H1KHB9_9MICO</name>
<dbReference type="RefSeq" id="WP_101547311.1">
    <property type="nucleotide sequence ID" value="NZ_FXYX01000033.1"/>
</dbReference>
<dbReference type="GO" id="GO:0016758">
    <property type="term" value="F:hexosyltransferase activity"/>
    <property type="evidence" value="ECO:0007669"/>
    <property type="project" value="InterPro"/>
</dbReference>
<gene>
    <name evidence="3" type="ORF">BI49514_03040</name>
</gene>
<organism evidence="3 4">
    <name type="scientific">Brevibacterium iodinum ATCC 49514</name>
    <dbReference type="NCBI Taxonomy" id="1255616"/>
    <lineage>
        <taxon>Bacteria</taxon>
        <taxon>Bacillati</taxon>
        <taxon>Actinomycetota</taxon>
        <taxon>Actinomycetes</taxon>
        <taxon>Micrococcales</taxon>
        <taxon>Brevibacteriaceae</taxon>
        <taxon>Brevibacterium</taxon>
    </lineage>
</organism>
<protein>
    <submittedName>
        <fullName evidence="3">UDP-N-acetylglucosamine:LPS N-acetylglucosamine transferase</fullName>
    </submittedName>
</protein>
<dbReference type="SUPFAM" id="SSF53756">
    <property type="entry name" value="UDP-Glycosyltransferase/glycogen phosphorylase"/>
    <property type="match status" value="1"/>
</dbReference>
<dbReference type="InterPro" id="IPR007235">
    <property type="entry name" value="Glyco_trans_28_C"/>
</dbReference>
<dbReference type="EMBL" id="FXYX01000033">
    <property type="protein sequence ID" value="SMX98958.1"/>
    <property type="molecule type" value="Genomic_DNA"/>
</dbReference>
<dbReference type="Proteomes" id="UP000234382">
    <property type="component" value="Unassembled WGS sequence"/>
</dbReference>
<dbReference type="PANTHER" id="PTHR21015">
    <property type="entry name" value="UDP-N-ACETYLGLUCOSAMINE--N-ACETYLMURAMYL-(PENTAPEPTIDE) PYROPHOSPHORYL-UNDECAPRENOL N-ACETYLGLUCOSAMINE TRANSFERASE 1"/>
    <property type="match status" value="1"/>
</dbReference>
<sequence length="501" mass="54918">MKKYRKGVLVVLTGIILVALGSLTLIFVQADSVLSGIGALTAVSGWCLVSISVVKLWTLQTELQRLRTELRNHEDRELDRTNRLEQAIENERAKESKHEYHMEQSLKRIESRIADLATHSRIKGLSTMNPSLDVLFVTSNGAGLGHLSRLLAIAKNLSDDISAEFLTMSKAYRTFGNSGYVVHYFPSADAAAVPAPQWNRKFTHYFTDLMRDRMPSVVVFDGTWVYHGLTEACRALGIPLVWVQRGNWRPEVDQRSIQRHDAGSVADEVILPGDFAVQEHVEVGEDVRTERVGPITLVRREQMFSREEALDKLGLDNSGKYILANLGGGILGEFVDVLTLLRDTVQELGEPWKLVTLKSPLSAASESAPSSSPQISVYPVAQYAHAFEFVVSSAGYNSVQESISLGIPSVFVPNEAAVTDDQAARAIGASDKGLALSARDNSELRNAVVDLAGSRRLNQLKEQLAAVQEASGAAEAAEVLSSTISRSRWTLSSDRIGPHDD</sequence>
<feature type="transmembrane region" description="Helical" evidence="1">
    <location>
        <begin position="7"/>
        <end position="28"/>
    </location>
</feature>
<dbReference type="Pfam" id="PF04101">
    <property type="entry name" value="Glyco_tran_28_C"/>
    <property type="match status" value="1"/>
</dbReference>
<evidence type="ECO:0000313" key="4">
    <source>
        <dbReference type="Proteomes" id="UP000234382"/>
    </source>
</evidence>
<feature type="domain" description="Glycosyl transferase family 28 C-terminal" evidence="2">
    <location>
        <begin position="380"/>
        <end position="455"/>
    </location>
</feature>
<evidence type="ECO:0000259" key="2">
    <source>
        <dbReference type="Pfam" id="PF04101"/>
    </source>
</evidence>
<keyword evidence="3" id="KW-0808">Transferase</keyword>
<dbReference type="Gene3D" id="3.40.50.2000">
    <property type="entry name" value="Glycogen Phosphorylase B"/>
    <property type="match status" value="1"/>
</dbReference>
<proteinExistence type="predicted"/>